<keyword evidence="3" id="KW-1185">Reference proteome</keyword>
<proteinExistence type="predicted"/>
<keyword evidence="1" id="KW-0175">Coiled coil</keyword>
<dbReference type="STRING" id="335284.Pcryo_1366"/>
<gene>
    <name evidence="2" type="ordered locus">Pcryo_1366</name>
</gene>
<dbReference type="eggNOG" id="ENOG50334EY">
    <property type="taxonomic scope" value="Bacteria"/>
</dbReference>
<dbReference type="Proteomes" id="UP000002425">
    <property type="component" value="Chromosome"/>
</dbReference>
<dbReference type="EMBL" id="CP000323">
    <property type="protein sequence ID" value="ABE75145.1"/>
    <property type="molecule type" value="Genomic_DNA"/>
</dbReference>
<sequence length="131" mass="15019">MLEEGFENSPISPSALHQRLVCKGIIRGGLSTLSKSTSLERHNLISYYIDKQLSPLNLKNKEKQQYINGRTREAFVSQNARLKEKIANLEDRLSENTMTLIAIIKEVNSKTSVRTERIIAPHIIREMRNKD</sequence>
<organism evidence="2 3">
    <name type="scientific">Psychrobacter cryohalolentis (strain ATCC BAA-1226 / DSM 17306 / VKM B-2378 / K5)</name>
    <dbReference type="NCBI Taxonomy" id="335284"/>
    <lineage>
        <taxon>Bacteria</taxon>
        <taxon>Pseudomonadati</taxon>
        <taxon>Pseudomonadota</taxon>
        <taxon>Gammaproteobacteria</taxon>
        <taxon>Moraxellales</taxon>
        <taxon>Moraxellaceae</taxon>
        <taxon>Psychrobacter</taxon>
    </lineage>
</organism>
<protein>
    <submittedName>
        <fullName evidence="2">Uncharacterized protein</fullName>
    </submittedName>
</protein>
<name>Q1QB08_PSYCK</name>
<dbReference type="HOGENOM" id="CLU_144788_0_0_6"/>
<accession>Q1QB08</accession>
<dbReference type="KEGG" id="pcr:Pcryo_1366"/>
<evidence type="ECO:0000313" key="2">
    <source>
        <dbReference type="EMBL" id="ABE75145.1"/>
    </source>
</evidence>
<dbReference type="AlphaFoldDB" id="Q1QB08"/>
<reference evidence="2" key="1">
    <citation type="submission" date="2006-03" db="EMBL/GenBank/DDBJ databases">
        <title>Complete sequence of chromosome of Psychrobacter cryohalolentis K5.</title>
        <authorList>
            <consortium name="US DOE Joint Genome Institute"/>
            <person name="Copeland A."/>
            <person name="Lucas S."/>
            <person name="Lapidus A."/>
            <person name="Barry K."/>
            <person name="Detter J.C."/>
            <person name="Glavina del Rio T."/>
            <person name="Hammon N."/>
            <person name="Israni S."/>
            <person name="Dalin E."/>
            <person name="Tice H."/>
            <person name="Pitluck S."/>
            <person name="Brettin T."/>
            <person name="Bruce D."/>
            <person name="Han C."/>
            <person name="Tapia R."/>
            <person name="Sims D.R."/>
            <person name="Gilna P."/>
            <person name="Schmutz J."/>
            <person name="Larimer F."/>
            <person name="Land M."/>
            <person name="Hauser L."/>
            <person name="Kyrpides N."/>
            <person name="Kim E."/>
            <person name="Richardson P."/>
        </authorList>
    </citation>
    <scope>NUCLEOTIDE SEQUENCE</scope>
    <source>
        <strain evidence="2">K5</strain>
    </source>
</reference>
<evidence type="ECO:0000313" key="3">
    <source>
        <dbReference type="Proteomes" id="UP000002425"/>
    </source>
</evidence>
<evidence type="ECO:0000256" key="1">
    <source>
        <dbReference type="SAM" id="Coils"/>
    </source>
</evidence>
<feature type="coiled-coil region" evidence="1">
    <location>
        <begin position="72"/>
        <end position="99"/>
    </location>
</feature>